<accession>A0A1I7X5B7</accession>
<evidence type="ECO:0000313" key="2">
    <source>
        <dbReference type="WBParaSite" id="Hba_12581"/>
    </source>
</evidence>
<dbReference type="WBParaSite" id="Hba_12581">
    <property type="protein sequence ID" value="Hba_12581"/>
    <property type="gene ID" value="Hba_12581"/>
</dbReference>
<proteinExistence type="predicted"/>
<reference evidence="2" key="1">
    <citation type="submission" date="2016-11" db="UniProtKB">
        <authorList>
            <consortium name="WormBaseParasite"/>
        </authorList>
    </citation>
    <scope>IDENTIFICATION</scope>
</reference>
<protein>
    <submittedName>
        <fullName evidence="2">Uncharacterized protein</fullName>
    </submittedName>
</protein>
<dbReference type="Proteomes" id="UP000095283">
    <property type="component" value="Unplaced"/>
</dbReference>
<keyword evidence="1" id="KW-1185">Reference proteome</keyword>
<name>A0A1I7X5B7_HETBA</name>
<sequence>MGEAYVPGSSSFRASGLPVRGAFSRLSTPEANFWNYFRAVRSFTLSSLKATQLFRQDSGALEASFNS</sequence>
<organism evidence="1 2">
    <name type="scientific">Heterorhabditis bacteriophora</name>
    <name type="common">Entomopathogenic nematode worm</name>
    <dbReference type="NCBI Taxonomy" id="37862"/>
    <lineage>
        <taxon>Eukaryota</taxon>
        <taxon>Metazoa</taxon>
        <taxon>Ecdysozoa</taxon>
        <taxon>Nematoda</taxon>
        <taxon>Chromadorea</taxon>
        <taxon>Rhabditida</taxon>
        <taxon>Rhabditina</taxon>
        <taxon>Rhabditomorpha</taxon>
        <taxon>Strongyloidea</taxon>
        <taxon>Heterorhabditidae</taxon>
        <taxon>Heterorhabditis</taxon>
    </lineage>
</organism>
<dbReference type="AlphaFoldDB" id="A0A1I7X5B7"/>
<evidence type="ECO:0000313" key="1">
    <source>
        <dbReference type="Proteomes" id="UP000095283"/>
    </source>
</evidence>